<comment type="similarity">
    <text evidence="3">Belongs to the MNN1/MNT family.</text>
</comment>
<comment type="subcellular location">
    <subcellularLocation>
        <location evidence="1">Golgi apparatus membrane</location>
        <topology evidence="1">Single-pass type II membrane protein</topology>
    </subcellularLocation>
</comment>
<dbReference type="GeneID" id="54553062"/>
<organism evidence="10 11">
    <name type="scientific">Westerdykella ornata</name>
    <dbReference type="NCBI Taxonomy" id="318751"/>
    <lineage>
        <taxon>Eukaryota</taxon>
        <taxon>Fungi</taxon>
        <taxon>Dikarya</taxon>
        <taxon>Ascomycota</taxon>
        <taxon>Pezizomycotina</taxon>
        <taxon>Dothideomycetes</taxon>
        <taxon>Pleosporomycetidae</taxon>
        <taxon>Pleosporales</taxon>
        <taxon>Sporormiaceae</taxon>
        <taxon>Westerdykella</taxon>
    </lineage>
</organism>
<dbReference type="OrthoDB" id="430354at2759"/>
<dbReference type="PROSITE" id="PS51257">
    <property type="entry name" value="PROKAR_LIPOPROTEIN"/>
    <property type="match status" value="1"/>
</dbReference>
<keyword evidence="4 10" id="KW-0808">Transferase</keyword>
<proteinExistence type="inferred from homology"/>
<dbReference type="InterPro" id="IPR029044">
    <property type="entry name" value="Nucleotide-diphossugar_trans"/>
</dbReference>
<dbReference type="GO" id="GO:0046354">
    <property type="term" value="P:mannan biosynthetic process"/>
    <property type="evidence" value="ECO:0007669"/>
    <property type="project" value="TreeGrafter"/>
</dbReference>
<dbReference type="SUPFAM" id="SSF53448">
    <property type="entry name" value="Nucleotide-diphospho-sugar transferases"/>
    <property type="match status" value="1"/>
</dbReference>
<name>A0A6A6JCH1_WESOR</name>
<accession>A0A6A6JCH1</accession>
<keyword evidence="11" id="KW-1185">Reference proteome</keyword>
<comment type="pathway">
    <text evidence="2">Protein modification; protein glycosylation.</text>
</comment>
<sequence>MLLRQTHLTTLGTWVATLLLGCAFTAVVFGGFRGHSLDILTNRLNLQSSRAYDPQLVSFWKDLATALEAARPQCAPINVTAGEMSDHDKNWEPLLEKQRPKKLNLPEEDEIELTRAHRQMRLAARRLAPAFPVGEGKGIVTTGGLKLFTVLLVSLRMLRRTGCSLPVEVFLGDRAEYETVVDTCEKILPRLNARCRVISDIYFEADVAPPDHFQFKVLAILFSSFEHVLFLDADSFPVHDPTPLLSSPPYTTHGLVTWPGFYANAASSHFYHIAGIEEPPVNRGTESGQLLLNKHHHRESLLMMVYYNYYGPEYYYPLQAQGGPGQGDKETFAAGALAVNAPGPFYKVKTPVIALGQTVNGQYVFAGAAQADPIQDVAYEPPPPNHILKDYQWSEDDAIAAREPHKAKARAFFVHTVSEGTKLDPSKLLREGGLAWDPNGNFHRIWGDEKWVVEKFGFDVEKRMWECVQEEACRMDSKLCSEVKRYRKKVFSMTGS</sequence>
<reference evidence="10" key="1">
    <citation type="journal article" date="2020" name="Stud. Mycol.">
        <title>101 Dothideomycetes genomes: a test case for predicting lifestyles and emergence of pathogens.</title>
        <authorList>
            <person name="Haridas S."/>
            <person name="Albert R."/>
            <person name="Binder M."/>
            <person name="Bloem J."/>
            <person name="Labutti K."/>
            <person name="Salamov A."/>
            <person name="Andreopoulos B."/>
            <person name="Baker S."/>
            <person name="Barry K."/>
            <person name="Bills G."/>
            <person name="Bluhm B."/>
            <person name="Cannon C."/>
            <person name="Castanera R."/>
            <person name="Culley D."/>
            <person name="Daum C."/>
            <person name="Ezra D."/>
            <person name="Gonzalez J."/>
            <person name="Henrissat B."/>
            <person name="Kuo A."/>
            <person name="Liang C."/>
            <person name="Lipzen A."/>
            <person name="Lutzoni F."/>
            <person name="Magnuson J."/>
            <person name="Mondo S."/>
            <person name="Nolan M."/>
            <person name="Ohm R."/>
            <person name="Pangilinan J."/>
            <person name="Park H.-J."/>
            <person name="Ramirez L."/>
            <person name="Alfaro M."/>
            <person name="Sun H."/>
            <person name="Tritt A."/>
            <person name="Yoshinaga Y."/>
            <person name="Zwiers L.-H."/>
            <person name="Turgeon B."/>
            <person name="Goodwin S."/>
            <person name="Spatafora J."/>
            <person name="Crous P."/>
            <person name="Grigoriev I."/>
        </authorList>
    </citation>
    <scope>NUCLEOTIDE SEQUENCE</scope>
    <source>
        <strain evidence="10">CBS 379.55</strain>
    </source>
</reference>
<dbReference type="GO" id="GO:0000139">
    <property type="term" value="C:Golgi membrane"/>
    <property type="evidence" value="ECO:0007669"/>
    <property type="project" value="UniProtKB-SubCell"/>
</dbReference>
<evidence type="ECO:0000256" key="9">
    <source>
        <dbReference type="ARBA" id="ARBA00023136"/>
    </source>
</evidence>
<keyword evidence="7" id="KW-1133">Transmembrane helix</keyword>
<keyword evidence="8" id="KW-0333">Golgi apparatus</keyword>
<gene>
    <name evidence="10" type="ORF">EI97DRAFT_444268</name>
</gene>
<dbReference type="PANTHER" id="PTHR31646:SF1">
    <property type="entry name" value="ALPHA-1,2-MANNOSYLTRANSFERASE MNN2"/>
    <property type="match status" value="1"/>
</dbReference>
<dbReference type="Pfam" id="PF11051">
    <property type="entry name" value="Mannosyl_trans3"/>
    <property type="match status" value="2"/>
</dbReference>
<dbReference type="InterPro" id="IPR022751">
    <property type="entry name" value="Alpha_mannosyltransferase"/>
</dbReference>
<dbReference type="RefSeq" id="XP_033651800.1">
    <property type="nucleotide sequence ID" value="XM_033799887.1"/>
</dbReference>
<evidence type="ECO:0000256" key="3">
    <source>
        <dbReference type="ARBA" id="ARBA00009105"/>
    </source>
</evidence>
<evidence type="ECO:0000256" key="7">
    <source>
        <dbReference type="ARBA" id="ARBA00022989"/>
    </source>
</evidence>
<dbReference type="GO" id="GO:0000026">
    <property type="term" value="F:alpha-1,2-mannosyltransferase activity"/>
    <property type="evidence" value="ECO:0007669"/>
    <property type="project" value="TreeGrafter"/>
</dbReference>
<dbReference type="PANTHER" id="PTHR31646">
    <property type="entry name" value="ALPHA-1,2-MANNOSYLTRANSFERASE MNN2"/>
    <property type="match status" value="1"/>
</dbReference>
<dbReference type="EMBL" id="ML986504">
    <property type="protein sequence ID" value="KAF2274261.1"/>
    <property type="molecule type" value="Genomic_DNA"/>
</dbReference>
<dbReference type="Proteomes" id="UP000800097">
    <property type="component" value="Unassembled WGS sequence"/>
</dbReference>
<keyword evidence="5" id="KW-0812">Transmembrane</keyword>
<evidence type="ECO:0000313" key="10">
    <source>
        <dbReference type="EMBL" id="KAF2274261.1"/>
    </source>
</evidence>
<evidence type="ECO:0000256" key="6">
    <source>
        <dbReference type="ARBA" id="ARBA00022968"/>
    </source>
</evidence>
<evidence type="ECO:0000256" key="2">
    <source>
        <dbReference type="ARBA" id="ARBA00004922"/>
    </source>
</evidence>
<evidence type="ECO:0000256" key="8">
    <source>
        <dbReference type="ARBA" id="ARBA00023034"/>
    </source>
</evidence>
<keyword evidence="9" id="KW-0472">Membrane</keyword>
<protein>
    <submittedName>
        <fullName evidence="10">Nucleotide-diphospho-sugar transferase</fullName>
    </submittedName>
</protein>
<evidence type="ECO:0000256" key="4">
    <source>
        <dbReference type="ARBA" id="ARBA00022679"/>
    </source>
</evidence>
<evidence type="ECO:0000256" key="5">
    <source>
        <dbReference type="ARBA" id="ARBA00022692"/>
    </source>
</evidence>
<evidence type="ECO:0000313" key="11">
    <source>
        <dbReference type="Proteomes" id="UP000800097"/>
    </source>
</evidence>
<keyword evidence="6" id="KW-0735">Signal-anchor</keyword>
<dbReference type="AlphaFoldDB" id="A0A6A6JCH1"/>
<evidence type="ECO:0000256" key="1">
    <source>
        <dbReference type="ARBA" id="ARBA00004323"/>
    </source>
</evidence>